<dbReference type="PROSITE" id="PS00552">
    <property type="entry name" value="HTH_MERR_1"/>
    <property type="match status" value="1"/>
</dbReference>
<evidence type="ECO:0000256" key="5">
    <source>
        <dbReference type="ARBA" id="ARBA00023015"/>
    </source>
</evidence>
<dbReference type="GO" id="GO:0003700">
    <property type="term" value="F:DNA-binding transcription factor activity"/>
    <property type="evidence" value="ECO:0007669"/>
    <property type="project" value="InterPro"/>
</dbReference>
<evidence type="ECO:0000256" key="8">
    <source>
        <dbReference type="SAM" id="MobiDB-lite"/>
    </source>
</evidence>
<proteinExistence type="predicted"/>
<name>A0A7T2S0J4_DELAC</name>
<evidence type="ECO:0000313" key="11">
    <source>
        <dbReference type="Proteomes" id="UP000594778"/>
    </source>
</evidence>
<dbReference type="PRINTS" id="PR00040">
    <property type="entry name" value="HTHMERR"/>
</dbReference>
<dbReference type="SMART" id="SM00422">
    <property type="entry name" value="HTH_MERR"/>
    <property type="match status" value="1"/>
</dbReference>
<evidence type="ECO:0000256" key="7">
    <source>
        <dbReference type="ARBA" id="ARBA00023163"/>
    </source>
</evidence>
<evidence type="ECO:0000259" key="9">
    <source>
        <dbReference type="PROSITE" id="PS50937"/>
    </source>
</evidence>
<dbReference type="PANTHER" id="PTHR30204">
    <property type="entry name" value="REDOX-CYCLING DRUG-SENSING TRANSCRIPTIONAL ACTIVATOR SOXR"/>
    <property type="match status" value="1"/>
</dbReference>
<keyword evidence="3" id="KW-0408">Iron</keyword>
<sequence>MKTEDDPLLSIGDVAQRSGVKASALRFYESLNLIESVRSASGHRRYHRSSLRRIAFVVFAQRIGFTLEEIAEQLAKLPSRHVPTGGDWQKMSRVWKQRLDDRIGELQRLSESLDQCIGCGCLSLRHCVLHNPGDLCAQNGPGPRRWLGDPPPVAMGGPCPGGPAQHPED</sequence>
<keyword evidence="6" id="KW-0238">DNA-binding</keyword>
<feature type="region of interest" description="Disordered" evidence="8">
    <location>
        <begin position="147"/>
        <end position="169"/>
    </location>
</feature>
<reference evidence="10 11" key="1">
    <citation type="submission" date="2020-12" db="EMBL/GenBank/DDBJ databases">
        <title>FDA dAtabase for Regulatory Grade micrObial Sequences (FDA-ARGOS): Supporting development and validation of Infectious Disease Dx tests.</title>
        <authorList>
            <person name="Sproer C."/>
            <person name="Gronow S."/>
            <person name="Severitt S."/>
            <person name="Schroder I."/>
            <person name="Tallon L."/>
            <person name="Sadzewicz L."/>
            <person name="Zhao X."/>
            <person name="Boylan J."/>
            <person name="Ott S."/>
            <person name="Bowen H."/>
            <person name="Vavikolanu K."/>
            <person name="Mehta A."/>
            <person name="Aluvathingal J."/>
            <person name="Nadendla S."/>
            <person name="Lowell S."/>
            <person name="Myers T."/>
            <person name="Yan Y."/>
            <person name="Sichtig H."/>
        </authorList>
    </citation>
    <scope>NUCLEOTIDE SEQUENCE [LARGE SCALE GENOMIC DNA]</scope>
    <source>
        <strain evidence="10 11">FDAARGOS_909</strain>
    </source>
</reference>
<protein>
    <submittedName>
        <fullName evidence="10">Redox-sensitive transcriptional activator SoxR</fullName>
    </submittedName>
</protein>
<accession>A0A7T2S0J4</accession>
<evidence type="ECO:0000313" key="10">
    <source>
        <dbReference type="EMBL" id="QPS06771.1"/>
    </source>
</evidence>
<keyword evidence="5" id="KW-0805">Transcription regulation</keyword>
<dbReference type="InterPro" id="IPR047057">
    <property type="entry name" value="MerR_fam"/>
</dbReference>
<keyword evidence="4" id="KW-0411">Iron-sulfur</keyword>
<dbReference type="NCBIfam" id="TIGR01950">
    <property type="entry name" value="SoxR"/>
    <property type="match status" value="1"/>
</dbReference>
<organism evidence="10 11">
    <name type="scientific">Delftia acidovorans</name>
    <name type="common">Pseudomonas acidovorans</name>
    <name type="synonym">Comamonas acidovorans</name>
    <dbReference type="NCBI Taxonomy" id="80866"/>
    <lineage>
        <taxon>Bacteria</taxon>
        <taxon>Pseudomonadati</taxon>
        <taxon>Pseudomonadota</taxon>
        <taxon>Betaproteobacteria</taxon>
        <taxon>Burkholderiales</taxon>
        <taxon>Comamonadaceae</taxon>
        <taxon>Delftia</taxon>
    </lineage>
</organism>
<evidence type="ECO:0000256" key="1">
    <source>
        <dbReference type="ARBA" id="ARBA00022714"/>
    </source>
</evidence>
<keyword evidence="2" id="KW-0479">Metal-binding</keyword>
<dbReference type="Proteomes" id="UP000594778">
    <property type="component" value="Chromosome"/>
</dbReference>
<dbReference type="PANTHER" id="PTHR30204:SF0">
    <property type="entry name" value="REDOX-SENSITIVE TRANSCRIPTIONAL ACTIVATOR SOXR"/>
    <property type="match status" value="1"/>
</dbReference>
<dbReference type="CDD" id="cd01110">
    <property type="entry name" value="HTH_SoxR"/>
    <property type="match status" value="1"/>
</dbReference>
<dbReference type="Pfam" id="PF09278">
    <property type="entry name" value="MerR-DNA-bind"/>
    <property type="match status" value="1"/>
</dbReference>
<dbReference type="GO" id="GO:0046872">
    <property type="term" value="F:metal ion binding"/>
    <property type="evidence" value="ECO:0007669"/>
    <property type="project" value="UniProtKB-KW"/>
</dbReference>
<dbReference type="GO" id="GO:0003677">
    <property type="term" value="F:DNA binding"/>
    <property type="evidence" value="ECO:0007669"/>
    <property type="project" value="UniProtKB-KW"/>
</dbReference>
<keyword evidence="1" id="KW-0001">2Fe-2S</keyword>
<feature type="domain" description="HTH merR-type" evidence="9">
    <location>
        <begin position="8"/>
        <end position="76"/>
    </location>
</feature>
<evidence type="ECO:0000256" key="2">
    <source>
        <dbReference type="ARBA" id="ARBA00022723"/>
    </source>
</evidence>
<gene>
    <name evidence="10" type="primary">soxR</name>
    <name evidence="10" type="ORF">I6G66_21010</name>
</gene>
<keyword evidence="7" id="KW-0804">Transcription</keyword>
<dbReference type="Pfam" id="PF00376">
    <property type="entry name" value="MerR"/>
    <property type="match status" value="1"/>
</dbReference>
<evidence type="ECO:0000256" key="6">
    <source>
        <dbReference type="ARBA" id="ARBA00023125"/>
    </source>
</evidence>
<dbReference type="GO" id="GO:0006979">
    <property type="term" value="P:response to oxidative stress"/>
    <property type="evidence" value="ECO:0007669"/>
    <property type="project" value="InterPro"/>
</dbReference>
<dbReference type="SUPFAM" id="SSF46955">
    <property type="entry name" value="Putative DNA-binding domain"/>
    <property type="match status" value="1"/>
</dbReference>
<dbReference type="AlphaFoldDB" id="A0A7T2S0J4"/>
<dbReference type="InterPro" id="IPR010211">
    <property type="entry name" value="Redox-sen_tscrpt-act_SoxR"/>
</dbReference>
<evidence type="ECO:0000256" key="3">
    <source>
        <dbReference type="ARBA" id="ARBA00023004"/>
    </source>
</evidence>
<dbReference type="InterPro" id="IPR009061">
    <property type="entry name" value="DNA-bd_dom_put_sf"/>
</dbReference>
<dbReference type="EMBL" id="CP065668">
    <property type="protein sequence ID" value="QPS06771.1"/>
    <property type="molecule type" value="Genomic_DNA"/>
</dbReference>
<dbReference type="InterPro" id="IPR015358">
    <property type="entry name" value="Tscrpt_reg_MerR_DNA-bd"/>
</dbReference>
<dbReference type="GO" id="GO:0051537">
    <property type="term" value="F:2 iron, 2 sulfur cluster binding"/>
    <property type="evidence" value="ECO:0007669"/>
    <property type="project" value="UniProtKB-KW"/>
</dbReference>
<dbReference type="RefSeq" id="WP_183020314.1">
    <property type="nucleotide sequence ID" value="NZ_CP065668.1"/>
</dbReference>
<evidence type="ECO:0000256" key="4">
    <source>
        <dbReference type="ARBA" id="ARBA00023014"/>
    </source>
</evidence>
<dbReference type="PROSITE" id="PS50937">
    <property type="entry name" value="HTH_MERR_2"/>
    <property type="match status" value="1"/>
</dbReference>
<dbReference type="InterPro" id="IPR000551">
    <property type="entry name" value="MerR-type_HTH_dom"/>
</dbReference>
<dbReference type="Gene3D" id="1.10.1660.10">
    <property type="match status" value="1"/>
</dbReference>